<gene>
    <name evidence="1" type="ORF">EVAR_20479_1</name>
</gene>
<evidence type="ECO:0000313" key="2">
    <source>
        <dbReference type="Proteomes" id="UP000299102"/>
    </source>
</evidence>
<evidence type="ECO:0000313" key="1">
    <source>
        <dbReference type="EMBL" id="GBP18946.1"/>
    </source>
</evidence>
<proteinExistence type="predicted"/>
<keyword evidence="2" id="KW-1185">Reference proteome</keyword>
<sequence>MLKLRNGRIFVAVKLVTESVPLVENRNAVEEGSGGVVSHHSHAVQSGKDPCVVLYTLMPTVTDTTAAISSNNASIYTTSHSNLLKRAITGLNVRTVRLDNAPHESETHSAWLPLGHLNRGGVRVAAAVRAAHATPRRRGPVTAFRPAPTGAGAAARTAVIPHEHTRAALQAGGRKPQSLSGFELASTMRLIASKGRTRFVNCVGELQKHRWPTAISQFKYHTFIDTVGGAVARCSLRTSLLFRTIIGLSSLASDVQRRAPRPLPHPPSPRAHPLSITLTEFQEE</sequence>
<dbReference type="AlphaFoldDB" id="A0A4C1TZB3"/>
<comment type="caution">
    <text evidence="1">The sequence shown here is derived from an EMBL/GenBank/DDBJ whole genome shotgun (WGS) entry which is preliminary data.</text>
</comment>
<dbReference type="Proteomes" id="UP000299102">
    <property type="component" value="Unassembled WGS sequence"/>
</dbReference>
<dbReference type="EMBL" id="BGZK01000102">
    <property type="protein sequence ID" value="GBP18946.1"/>
    <property type="molecule type" value="Genomic_DNA"/>
</dbReference>
<name>A0A4C1TZB3_EUMVA</name>
<accession>A0A4C1TZB3</accession>
<organism evidence="1 2">
    <name type="scientific">Eumeta variegata</name>
    <name type="common">Bagworm moth</name>
    <name type="synonym">Eumeta japonica</name>
    <dbReference type="NCBI Taxonomy" id="151549"/>
    <lineage>
        <taxon>Eukaryota</taxon>
        <taxon>Metazoa</taxon>
        <taxon>Ecdysozoa</taxon>
        <taxon>Arthropoda</taxon>
        <taxon>Hexapoda</taxon>
        <taxon>Insecta</taxon>
        <taxon>Pterygota</taxon>
        <taxon>Neoptera</taxon>
        <taxon>Endopterygota</taxon>
        <taxon>Lepidoptera</taxon>
        <taxon>Glossata</taxon>
        <taxon>Ditrysia</taxon>
        <taxon>Tineoidea</taxon>
        <taxon>Psychidae</taxon>
        <taxon>Oiketicinae</taxon>
        <taxon>Eumeta</taxon>
    </lineage>
</organism>
<protein>
    <submittedName>
        <fullName evidence="1">Uncharacterized protein</fullName>
    </submittedName>
</protein>
<reference evidence="1 2" key="1">
    <citation type="journal article" date="2019" name="Commun. Biol.">
        <title>The bagworm genome reveals a unique fibroin gene that provides high tensile strength.</title>
        <authorList>
            <person name="Kono N."/>
            <person name="Nakamura H."/>
            <person name="Ohtoshi R."/>
            <person name="Tomita M."/>
            <person name="Numata K."/>
            <person name="Arakawa K."/>
        </authorList>
    </citation>
    <scope>NUCLEOTIDE SEQUENCE [LARGE SCALE GENOMIC DNA]</scope>
</reference>